<dbReference type="InterPro" id="IPR050789">
    <property type="entry name" value="Diverse_Enzym_Activities"/>
</dbReference>
<protein>
    <submittedName>
        <fullName evidence="2">Serine hydrolase domain-containing protein</fullName>
        <ecNumber evidence="2">3.-.-.-</ecNumber>
    </submittedName>
</protein>
<dbReference type="EC" id="3.-.-.-" evidence="2"/>
<name>A0ABW3C7F3_SPHXN</name>
<dbReference type="RefSeq" id="WP_381492342.1">
    <property type="nucleotide sequence ID" value="NZ_JBHTIK010000011.1"/>
</dbReference>
<dbReference type="SUPFAM" id="SSF56601">
    <property type="entry name" value="beta-lactamase/transpeptidase-like"/>
    <property type="match status" value="1"/>
</dbReference>
<sequence>MLKVGQGHGMSAARLARIDDFLEQTYVASGKMPGTLTLVARRGEIAHVGVRGLADRERGTPVAEDTIFRIYSMTKPVTSVAFMMLVEEGRVALDDPVHRYIPEWKDLGVFAGGIDKLGFQTAVPARPMLVVDLLRHTSGLTYGFQNRTNVDAAYRARGIGEIEKGTITLAQMIAGLAELPLEFSPGDKWNYSVATDVIGYLIERISGQSFEDFLRERLLTPLGMIDTDFQVRAGEAHRLAACYALTPNGRTILQDDPALSGFLKPPAFVSGGGGLVGTAHDYLKFAQMLLNGGEADGRRYISRKTLDLMTANHLPGGVDLPALSVSLFSEANYNGIGFGLGFATTMDPAKTMIPGSAGDYFWGGAASTAFWIDPVEDLICIFMTQLIPSSSYPVRRELKTMVYAAIED</sequence>
<evidence type="ECO:0000313" key="3">
    <source>
        <dbReference type="Proteomes" id="UP001597124"/>
    </source>
</evidence>
<comment type="caution">
    <text evidence="2">The sequence shown here is derived from an EMBL/GenBank/DDBJ whole genome shotgun (WGS) entry which is preliminary data.</text>
</comment>
<proteinExistence type="predicted"/>
<dbReference type="Proteomes" id="UP001597124">
    <property type="component" value="Unassembled WGS sequence"/>
</dbReference>
<dbReference type="GO" id="GO:0016787">
    <property type="term" value="F:hydrolase activity"/>
    <property type="evidence" value="ECO:0007669"/>
    <property type="project" value="UniProtKB-KW"/>
</dbReference>
<keyword evidence="3" id="KW-1185">Reference proteome</keyword>
<evidence type="ECO:0000259" key="1">
    <source>
        <dbReference type="Pfam" id="PF00144"/>
    </source>
</evidence>
<dbReference type="PANTHER" id="PTHR43283:SF3">
    <property type="entry name" value="BETA-LACTAMASE FAMILY PROTEIN (AFU_ORTHOLOGUE AFUA_5G07500)"/>
    <property type="match status" value="1"/>
</dbReference>
<feature type="domain" description="Beta-lactamase-related" evidence="1">
    <location>
        <begin position="22"/>
        <end position="388"/>
    </location>
</feature>
<keyword evidence="2" id="KW-0378">Hydrolase</keyword>
<organism evidence="2 3">
    <name type="scientific">Sphingosinicella xenopeptidilytica</name>
    <dbReference type="NCBI Taxonomy" id="364098"/>
    <lineage>
        <taxon>Bacteria</taxon>
        <taxon>Pseudomonadati</taxon>
        <taxon>Pseudomonadota</taxon>
        <taxon>Alphaproteobacteria</taxon>
        <taxon>Sphingomonadales</taxon>
        <taxon>Sphingosinicellaceae</taxon>
        <taxon>Sphingosinicella</taxon>
    </lineage>
</organism>
<evidence type="ECO:0000313" key="2">
    <source>
        <dbReference type="EMBL" id="MFD0849571.1"/>
    </source>
</evidence>
<gene>
    <name evidence="2" type="ORF">ACFQ00_14640</name>
</gene>
<dbReference type="PANTHER" id="PTHR43283">
    <property type="entry name" value="BETA-LACTAMASE-RELATED"/>
    <property type="match status" value="1"/>
</dbReference>
<dbReference type="Gene3D" id="3.40.710.10">
    <property type="entry name" value="DD-peptidase/beta-lactamase superfamily"/>
    <property type="match status" value="1"/>
</dbReference>
<dbReference type="Pfam" id="PF00144">
    <property type="entry name" value="Beta-lactamase"/>
    <property type="match status" value="1"/>
</dbReference>
<reference evidence="3" key="1">
    <citation type="journal article" date="2019" name="Int. J. Syst. Evol. Microbiol.">
        <title>The Global Catalogue of Microorganisms (GCM) 10K type strain sequencing project: providing services to taxonomists for standard genome sequencing and annotation.</title>
        <authorList>
            <consortium name="The Broad Institute Genomics Platform"/>
            <consortium name="The Broad Institute Genome Sequencing Center for Infectious Disease"/>
            <person name="Wu L."/>
            <person name="Ma J."/>
        </authorList>
    </citation>
    <scope>NUCLEOTIDE SEQUENCE [LARGE SCALE GENOMIC DNA]</scope>
    <source>
        <strain evidence="3">CCUG 52537</strain>
    </source>
</reference>
<dbReference type="EMBL" id="JBHTIK010000011">
    <property type="protein sequence ID" value="MFD0849571.1"/>
    <property type="molecule type" value="Genomic_DNA"/>
</dbReference>
<dbReference type="InterPro" id="IPR012338">
    <property type="entry name" value="Beta-lactam/transpept-like"/>
</dbReference>
<accession>A0ABW3C7F3</accession>
<dbReference type="InterPro" id="IPR001466">
    <property type="entry name" value="Beta-lactam-related"/>
</dbReference>